<dbReference type="AlphaFoldDB" id="D9X6P7"/>
<keyword evidence="2" id="KW-1185">Reference proteome</keyword>
<accession>D9X6P7</accession>
<proteinExistence type="predicted"/>
<sequence length="112" mass="12002">MPESGHTWRKAFKGEPVEARHVRLWTAGRVKHPDAPLIADELFVAVLGSGAPVVEMTLSTSDTRIRITALGPDPLPLLYSHGPGWALVAGLSHSAGLTTDECGLWAQLGARR</sequence>
<reference evidence="2" key="1">
    <citation type="submission" date="2009-02" db="EMBL/GenBank/DDBJ databases">
        <title>Annotation of Streptomyces viridochromogenes strain DSM 40736.</title>
        <authorList>
            <consortium name="The Broad Institute Genome Sequencing Platform"/>
            <consortium name="Broad Institute Microbial Sequencing Center"/>
            <person name="Fischbach M."/>
            <person name="Godfrey P."/>
            <person name="Ward D."/>
            <person name="Young S."/>
            <person name="Zeng Q."/>
            <person name="Koehrsen M."/>
            <person name="Alvarado L."/>
            <person name="Berlin A.M."/>
            <person name="Bochicchio J."/>
            <person name="Borenstein D."/>
            <person name="Chapman S.B."/>
            <person name="Chen Z."/>
            <person name="Engels R."/>
            <person name="Freedman E."/>
            <person name="Gellesch M."/>
            <person name="Goldberg J."/>
            <person name="Griggs A."/>
            <person name="Gujja S."/>
            <person name="Heilman E.R."/>
            <person name="Heiman D.I."/>
            <person name="Hepburn T.A."/>
            <person name="Howarth C."/>
            <person name="Jen D."/>
            <person name="Larson L."/>
            <person name="Lewis B."/>
            <person name="Mehta T."/>
            <person name="Park D."/>
            <person name="Pearson M."/>
            <person name="Richards J."/>
            <person name="Roberts A."/>
            <person name="Saif S."/>
            <person name="Shea T.D."/>
            <person name="Shenoy N."/>
            <person name="Sisk P."/>
            <person name="Stolte C."/>
            <person name="Sykes S.N."/>
            <person name="Thomson T."/>
            <person name="Walk T."/>
            <person name="White J."/>
            <person name="Yandava C."/>
            <person name="Straight P."/>
            <person name="Clardy J."/>
            <person name="Hung D."/>
            <person name="Kolter R."/>
            <person name="Mekalanos J."/>
            <person name="Walker S."/>
            <person name="Walsh C.T."/>
            <person name="Wieland-Brown L.C."/>
            <person name="Haas B."/>
            <person name="Nusbaum C."/>
            <person name="Birren B."/>
        </authorList>
    </citation>
    <scope>NUCLEOTIDE SEQUENCE [LARGE SCALE GENOMIC DNA]</scope>
    <source>
        <strain evidence="2">DSM 40736 / JCM 4977 / BCRC 1201 / Tue 494</strain>
    </source>
</reference>
<dbReference type="Proteomes" id="UP000004184">
    <property type="component" value="Unassembled WGS sequence"/>
</dbReference>
<evidence type="ECO:0000313" key="2">
    <source>
        <dbReference type="Proteomes" id="UP000004184"/>
    </source>
</evidence>
<dbReference type="RefSeq" id="WP_003990048.1">
    <property type="nucleotide sequence ID" value="NZ_GG657757.1"/>
</dbReference>
<dbReference type="HOGENOM" id="CLU_2144367_0_0_11"/>
<dbReference type="OrthoDB" id="4209099at2"/>
<evidence type="ECO:0000313" key="1">
    <source>
        <dbReference type="EMBL" id="EFL31936.1"/>
    </source>
</evidence>
<name>D9X6P7_STRVT</name>
<dbReference type="eggNOG" id="ENOG5031PVZ">
    <property type="taxonomic scope" value="Bacteria"/>
</dbReference>
<dbReference type="EMBL" id="GG657757">
    <property type="protein sequence ID" value="EFL31936.1"/>
    <property type="molecule type" value="Genomic_DNA"/>
</dbReference>
<dbReference type="STRING" id="591159.SSQG_02454"/>
<organism evidence="1 2">
    <name type="scientific">Streptomyces viridochromogenes (strain DSM 40736 / JCM 4977 / BCRC 1201 / Tue 494)</name>
    <dbReference type="NCBI Taxonomy" id="591159"/>
    <lineage>
        <taxon>Bacteria</taxon>
        <taxon>Bacillati</taxon>
        <taxon>Actinomycetota</taxon>
        <taxon>Actinomycetes</taxon>
        <taxon>Kitasatosporales</taxon>
        <taxon>Streptomycetaceae</taxon>
        <taxon>Streptomyces</taxon>
    </lineage>
</organism>
<protein>
    <submittedName>
        <fullName evidence="1">Uncharacterized protein</fullName>
    </submittedName>
</protein>
<gene>
    <name evidence="1" type="ORF">SSQG_02454</name>
</gene>